<keyword evidence="2" id="KW-0808">Transferase</keyword>
<dbReference type="PANTHER" id="PTHR43591">
    <property type="entry name" value="METHYLTRANSFERASE"/>
    <property type="match status" value="1"/>
</dbReference>
<dbReference type="OrthoDB" id="9802097at2"/>
<dbReference type="GO" id="GO:0032259">
    <property type="term" value="P:methylation"/>
    <property type="evidence" value="ECO:0007669"/>
    <property type="project" value="UniProtKB-KW"/>
</dbReference>
<keyword evidence="3" id="KW-1185">Reference proteome</keyword>
<comment type="caution">
    <text evidence="2">The sequence shown here is derived from an EMBL/GenBank/DDBJ whole genome shotgun (WGS) entry which is preliminary data.</text>
</comment>
<dbReference type="Pfam" id="PF08241">
    <property type="entry name" value="Methyltransf_11"/>
    <property type="match status" value="1"/>
</dbReference>
<proteinExistence type="predicted"/>
<dbReference type="RefSeq" id="WP_133293101.1">
    <property type="nucleotide sequence ID" value="NZ_SMSJ01000161.1"/>
</dbReference>
<evidence type="ECO:0000313" key="2">
    <source>
        <dbReference type="EMBL" id="TDH58054.1"/>
    </source>
</evidence>
<dbReference type="Gene3D" id="3.40.50.150">
    <property type="entry name" value="Vaccinia Virus protein VP39"/>
    <property type="match status" value="1"/>
</dbReference>
<name>A0A4R5Q563_9PROT</name>
<dbReference type="GO" id="GO:0008757">
    <property type="term" value="F:S-adenosylmethionine-dependent methyltransferase activity"/>
    <property type="evidence" value="ECO:0007669"/>
    <property type="project" value="InterPro"/>
</dbReference>
<protein>
    <submittedName>
        <fullName evidence="2">Class I SAM-dependent methyltransferase</fullName>
    </submittedName>
</protein>
<dbReference type="InterPro" id="IPR013216">
    <property type="entry name" value="Methyltransf_11"/>
</dbReference>
<reference evidence="2 3" key="1">
    <citation type="journal article" date="2016" name="J. Microbiol.">
        <title>Dankookia rubra gen. nov., sp. nov., an alphaproteobacterium isolated from sediment of a shallow stream.</title>
        <authorList>
            <person name="Kim W.H."/>
            <person name="Kim D.H."/>
            <person name="Kang K."/>
            <person name="Ahn T.Y."/>
        </authorList>
    </citation>
    <scope>NUCLEOTIDE SEQUENCE [LARGE SCALE GENOMIC DNA]</scope>
    <source>
        <strain evidence="2 3">JCM30602</strain>
    </source>
</reference>
<evidence type="ECO:0000313" key="3">
    <source>
        <dbReference type="Proteomes" id="UP000295096"/>
    </source>
</evidence>
<evidence type="ECO:0000259" key="1">
    <source>
        <dbReference type="Pfam" id="PF08241"/>
    </source>
</evidence>
<dbReference type="EMBL" id="SMSJ01000161">
    <property type="protein sequence ID" value="TDH58054.1"/>
    <property type="molecule type" value="Genomic_DNA"/>
</dbReference>
<keyword evidence="2" id="KW-0489">Methyltransferase</keyword>
<sequence>MGTELTYGEAAAAGYDRTFAHVSARFVPALLRAARLASGMHVLDVATGTGLVAEAALAAVDPTGHVTAADISPAMAERARARLGDAPNVTIALEDGQSMSFPNESFGAVVCGLGLMFFPDPTRGLAEFRRVLRRGGRVAVSVPTTATRTYDGPVFLALARHAPPLAEATTRMFSLGDAAWLGTLLDDTGFRDVEVATEVQRFEKPSFDAYFEPYERGWGTAGQAYVALPDEGRRAMREEVRRSLGDTGGPIEIDVEIRFASGRR</sequence>
<gene>
    <name evidence="2" type="ORF">E2C06_34630</name>
</gene>
<dbReference type="AlphaFoldDB" id="A0A4R5Q563"/>
<accession>A0A4R5Q563</accession>
<dbReference type="Proteomes" id="UP000295096">
    <property type="component" value="Unassembled WGS sequence"/>
</dbReference>
<dbReference type="SUPFAM" id="SSF53335">
    <property type="entry name" value="S-adenosyl-L-methionine-dependent methyltransferases"/>
    <property type="match status" value="1"/>
</dbReference>
<organism evidence="2 3">
    <name type="scientific">Dankookia rubra</name>
    <dbReference type="NCBI Taxonomy" id="1442381"/>
    <lineage>
        <taxon>Bacteria</taxon>
        <taxon>Pseudomonadati</taxon>
        <taxon>Pseudomonadota</taxon>
        <taxon>Alphaproteobacteria</taxon>
        <taxon>Acetobacterales</taxon>
        <taxon>Roseomonadaceae</taxon>
        <taxon>Dankookia</taxon>
    </lineage>
</organism>
<dbReference type="InterPro" id="IPR029063">
    <property type="entry name" value="SAM-dependent_MTases_sf"/>
</dbReference>
<dbReference type="CDD" id="cd02440">
    <property type="entry name" value="AdoMet_MTases"/>
    <property type="match status" value="1"/>
</dbReference>
<feature type="domain" description="Methyltransferase type 11" evidence="1">
    <location>
        <begin position="43"/>
        <end position="139"/>
    </location>
</feature>